<feature type="transmembrane region" description="Helical" evidence="2">
    <location>
        <begin position="24"/>
        <end position="42"/>
    </location>
</feature>
<dbReference type="EMBL" id="LT629799">
    <property type="protein sequence ID" value="SDU83291.1"/>
    <property type="molecule type" value="Genomic_DNA"/>
</dbReference>
<evidence type="ECO:0000313" key="4">
    <source>
        <dbReference type="EMBL" id="SDU83291.1"/>
    </source>
</evidence>
<dbReference type="STRING" id="546874.SAMN04488544_0661"/>
<feature type="region of interest" description="Disordered" evidence="1">
    <location>
        <begin position="1"/>
        <end position="20"/>
    </location>
</feature>
<evidence type="ECO:0000256" key="1">
    <source>
        <dbReference type="SAM" id="MobiDB-lite"/>
    </source>
</evidence>
<feature type="compositionally biased region" description="Basic and acidic residues" evidence="1">
    <location>
        <begin position="87"/>
        <end position="96"/>
    </location>
</feature>
<organism evidence="4 5">
    <name type="scientific">Microlunatus sagamiharensis</name>
    <dbReference type="NCBI Taxonomy" id="546874"/>
    <lineage>
        <taxon>Bacteria</taxon>
        <taxon>Bacillati</taxon>
        <taxon>Actinomycetota</taxon>
        <taxon>Actinomycetes</taxon>
        <taxon>Propionibacteriales</taxon>
        <taxon>Propionibacteriaceae</taxon>
        <taxon>Microlunatus</taxon>
    </lineage>
</organism>
<evidence type="ECO:0000259" key="3">
    <source>
        <dbReference type="Pfam" id="PF09992"/>
    </source>
</evidence>
<dbReference type="InterPro" id="IPR018711">
    <property type="entry name" value="NAGPA"/>
</dbReference>
<sequence length="390" mass="41737">MDQPESRDGHPAPSRGPGRRASRARLAVVVLVAALMAAVLPARSYVQALTAPGDAAWTTRTVDWLRDRGASPLVDTAENLWYGLHPPSDRPPEARDLPTVSTASAPSRDGAAALPQLVDAYGGRAVAGERTWQVRRLDARGAVLLATAFVRPDPEHAGVVAAVAWVRSTSVTAHLVAGTTIPGGAAWPGHADVPPRDVPALVATFNSGWRTQDISGGFRIGNQTWPRLQPGQATAVVDGRGRVDVGVWGRDFGVSSDVVAARQNLALVVDQGQVAAGLGSNRNHQWGYRDNQHQFTYRSGIGVDRSGDLVYVAGSGMTLEVLAQALRDAGAVRAMQLDVHDGFPFFAVWEHAHGADTPTKLLASMAHDANRYLQPDQRDFFYLTLPERGR</sequence>
<evidence type="ECO:0000313" key="5">
    <source>
        <dbReference type="Proteomes" id="UP000198825"/>
    </source>
</evidence>
<dbReference type="AlphaFoldDB" id="A0A1H2LRT1"/>
<proteinExistence type="predicted"/>
<evidence type="ECO:0000256" key="2">
    <source>
        <dbReference type="SAM" id="Phobius"/>
    </source>
</evidence>
<dbReference type="Proteomes" id="UP000198825">
    <property type="component" value="Chromosome I"/>
</dbReference>
<reference evidence="5" key="1">
    <citation type="submission" date="2016-10" db="EMBL/GenBank/DDBJ databases">
        <authorList>
            <person name="Varghese N."/>
            <person name="Submissions S."/>
        </authorList>
    </citation>
    <scope>NUCLEOTIDE SEQUENCE [LARGE SCALE GENOMIC DNA]</scope>
    <source>
        <strain evidence="5">DSM 21743</strain>
    </source>
</reference>
<keyword evidence="2" id="KW-1133">Transmembrane helix</keyword>
<gene>
    <name evidence="4" type="ORF">SAMN04488544_0661</name>
</gene>
<feature type="region of interest" description="Disordered" evidence="1">
    <location>
        <begin position="84"/>
        <end position="106"/>
    </location>
</feature>
<keyword evidence="2" id="KW-0812">Transmembrane</keyword>
<keyword evidence="5" id="KW-1185">Reference proteome</keyword>
<name>A0A1H2LRT1_9ACTN</name>
<feature type="compositionally biased region" description="Basic and acidic residues" evidence="1">
    <location>
        <begin position="1"/>
        <end position="10"/>
    </location>
</feature>
<protein>
    <recommendedName>
        <fullName evidence="3">Phosphodiester glycosidase domain-containing protein</fullName>
    </recommendedName>
</protein>
<dbReference type="Pfam" id="PF09992">
    <property type="entry name" value="NAGPA"/>
    <property type="match status" value="1"/>
</dbReference>
<feature type="domain" description="Phosphodiester glycosidase" evidence="3">
    <location>
        <begin position="267"/>
        <end position="338"/>
    </location>
</feature>
<accession>A0A1H2LRT1</accession>
<keyword evidence="2" id="KW-0472">Membrane</keyword>